<keyword evidence="2" id="KW-1185">Reference proteome</keyword>
<gene>
    <name evidence="1" type="ORF">ARALYDRAFT_900149</name>
</gene>
<dbReference type="HOGENOM" id="CLU_3127035_0_0_1"/>
<name>D7LAC7_ARALL</name>
<dbReference type="EMBL" id="GL348715">
    <property type="protein sequence ID" value="EFH60350.1"/>
    <property type="molecule type" value="Genomic_DNA"/>
</dbReference>
<protein>
    <submittedName>
        <fullName evidence="1">Predicted protein</fullName>
    </submittedName>
</protein>
<proteinExistence type="predicted"/>
<accession>D7LAC7</accession>
<organism evidence="2">
    <name type="scientific">Arabidopsis lyrata subsp. lyrata</name>
    <name type="common">Lyre-leaved rock-cress</name>
    <dbReference type="NCBI Taxonomy" id="81972"/>
    <lineage>
        <taxon>Eukaryota</taxon>
        <taxon>Viridiplantae</taxon>
        <taxon>Streptophyta</taxon>
        <taxon>Embryophyta</taxon>
        <taxon>Tracheophyta</taxon>
        <taxon>Spermatophyta</taxon>
        <taxon>Magnoliopsida</taxon>
        <taxon>eudicotyledons</taxon>
        <taxon>Gunneridae</taxon>
        <taxon>Pentapetalae</taxon>
        <taxon>rosids</taxon>
        <taxon>malvids</taxon>
        <taxon>Brassicales</taxon>
        <taxon>Brassicaceae</taxon>
        <taxon>Camelineae</taxon>
        <taxon>Arabidopsis</taxon>
    </lineage>
</organism>
<evidence type="ECO:0000313" key="1">
    <source>
        <dbReference type="EMBL" id="EFH60350.1"/>
    </source>
</evidence>
<sequence length="50" mass="5821">MDAKGENSLALFPSKFRERKYLQVYDISSSYGTLTTRFLFLYLCLVMSIC</sequence>
<dbReference type="Proteomes" id="UP000008694">
    <property type="component" value="Unassembled WGS sequence"/>
</dbReference>
<reference evidence="2" key="1">
    <citation type="journal article" date="2011" name="Nat. Genet.">
        <title>The Arabidopsis lyrata genome sequence and the basis of rapid genome size change.</title>
        <authorList>
            <person name="Hu T.T."/>
            <person name="Pattyn P."/>
            <person name="Bakker E.G."/>
            <person name="Cao J."/>
            <person name="Cheng J.-F."/>
            <person name="Clark R.M."/>
            <person name="Fahlgren N."/>
            <person name="Fawcett J.A."/>
            <person name="Grimwood J."/>
            <person name="Gundlach H."/>
            <person name="Haberer G."/>
            <person name="Hollister J.D."/>
            <person name="Ossowski S."/>
            <person name="Ottilar R.P."/>
            <person name="Salamov A.A."/>
            <person name="Schneeberger K."/>
            <person name="Spannagl M."/>
            <person name="Wang X."/>
            <person name="Yang L."/>
            <person name="Nasrallah M.E."/>
            <person name="Bergelson J."/>
            <person name="Carrington J.C."/>
            <person name="Gaut B.S."/>
            <person name="Schmutz J."/>
            <person name="Mayer K.F.X."/>
            <person name="Van de Peer Y."/>
            <person name="Grigoriev I.V."/>
            <person name="Nordborg M."/>
            <person name="Weigel D."/>
            <person name="Guo Y.-L."/>
        </authorList>
    </citation>
    <scope>NUCLEOTIDE SEQUENCE [LARGE SCALE GENOMIC DNA]</scope>
    <source>
        <strain evidence="2">cv. MN47</strain>
    </source>
</reference>
<dbReference type="AlphaFoldDB" id="D7LAC7"/>
<evidence type="ECO:0000313" key="2">
    <source>
        <dbReference type="Proteomes" id="UP000008694"/>
    </source>
</evidence>
<dbReference type="Gramene" id="scaffold_304119.1">
    <property type="protein sequence ID" value="scaffold_304119.1"/>
    <property type="gene ID" value="scaffold_304119.1"/>
</dbReference>